<evidence type="ECO:0000313" key="2">
    <source>
        <dbReference type="EMBL" id="KAA8649599.1"/>
    </source>
</evidence>
<feature type="transmembrane region" description="Helical" evidence="1">
    <location>
        <begin position="198"/>
        <end position="220"/>
    </location>
</feature>
<proteinExistence type="predicted"/>
<evidence type="ECO:0000313" key="3">
    <source>
        <dbReference type="EMBL" id="THC94554.1"/>
    </source>
</evidence>
<dbReference type="OrthoDB" id="2896006at2759"/>
<reference evidence="2 5" key="2">
    <citation type="submission" date="2019-08" db="EMBL/GenBank/DDBJ databases">
        <title>The genome sequence of a newly discovered highly antifungal drug resistant Aspergillus species, Aspergillus tanneri NIH 1004.</title>
        <authorList>
            <person name="Mounaud S."/>
            <person name="Singh I."/>
            <person name="Joardar V."/>
            <person name="Pakala S."/>
            <person name="Pakala S."/>
            <person name="Venepally P."/>
            <person name="Chung J.K."/>
            <person name="Losada L."/>
            <person name="Nierman W.C."/>
        </authorList>
    </citation>
    <scope>NUCLEOTIDE SEQUENCE [LARGE SCALE GENOMIC DNA]</scope>
    <source>
        <strain evidence="2 5">NIH1004</strain>
    </source>
</reference>
<sequence>MVVSSLVRRGMEIAKERAGSPEVPSIEIRGWQAGLFFCTVAAFIFAVVSVEYTYGLVVTTLAAVEDSNPDIYVRIDGNQDGNKASDPTAPADPELLVVEAKPITSKLRTTIRHLRARGGFWSRFRGFAIFLVYTQAQGLLSTMMPVSIYNFVGQFLVRLVVGTLLANLQLAWVHIVISEPSPKRFYRRIPGYKSWVKIAPVFVFEQAIVAGAFILPFLVATRFGLVDLMYETPETDGLSFANFSRLAGAFTVPSLCSFLASIPARAIFIRVAASMLPEEDEAIVPFDRSFGGKVVPAILGGSGKLSISDAWKTFDCSARARYFKAVGKAFALEVAIVVFFSLAIVGQIYVGKFGYSTEPSTDIA</sequence>
<dbReference type="VEuPathDB" id="FungiDB:EYZ11_005953"/>
<name>A0A4V3UPC0_9EURO</name>
<dbReference type="GeneID" id="54324972"/>
<keyword evidence="1" id="KW-0812">Transmembrane</keyword>
<protein>
    <submittedName>
        <fullName evidence="3">Uncharacterized protein</fullName>
    </submittedName>
</protein>
<feature type="transmembrane region" description="Helical" evidence="1">
    <location>
        <begin position="155"/>
        <end position="177"/>
    </location>
</feature>
<dbReference type="Proteomes" id="UP000324241">
    <property type="component" value="Unassembled WGS sequence"/>
</dbReference>
<organism evidence="3 4">
    <name type="scientific">Aspergillus tanneri</name>
    <dbReference type="NCBI Taxonomy" id="1220188"/>
    <lineage>
        <taxon>Eukaryota</taxon>
        <taxon>Fungi</taxon>
        <taxon>Dikarya</taxon>
        <taxon>Ascomycota</taxon>
        <taxon>Pezizomycotina</taxon>
        <taxon>Eurotiomycetes</taxon>
        <taxon>Eurotiomycetidae</taxon>
        <taxon>Eurotiales</taxon>
        <taxon>Aspergillaceae</taxon>
        <taxon>Aspergillus</taxon>
        <taxon>Aspergillus subgen. Circumdati</taxon>
    </lineage>
</organism>
<keyword evidence="1" id="KW-1133">Transmembrane helix</keyword>
<evidence type="ECO:0000313" key="5">
    <source>
        <dbReference type="Proteomes" id="UP000324241"/>
    </source>
</evidence>
<gene>
    <name evidence="2" type="ORF">ATNIH1004_002270</name>
    <name evidence="3" type="ORF">EYZ11_005953</name>
</gene>
<comment type="caution">
    <text evidence="3">The sequence shown here is derived from an EMBL/GenBank/DDBJ whole genome shotgun (WGS) entry which is preliminary data.</text>
</comment>
<accession>A0A4V3UPC0</accession>
<feature type="transmembrane region" description="Helical" evidence="1">
    <location>
        <begin position="30"/>
        <end position="50"/>
    </location>
</feature>
<reference evidence="3 4" key="1">
    <citation type="submission" date="2019-03" db="EMBL/GenBank/DDBJ databases">
        <title>The genome sequence of a newly discovered highly antifungal drug resistant Aspergillus species, Aspergillus tanneri NIH 1004.</title>
        <authorList>
            <person name="Mounaud S."/>
            <person name="Singh I."/>
            <person name="Joardar V."/>
            <person name="Pakala S."/>
            <person name="Pakala S."/>
            <person name="Venepally P."/>
            <person name="Hoover J."/>
            <person name="Nierman W."/>
            <person name="Chung J."/>
            <person name="Losada L."/>
        </authorList>
    </citation>
    <scope>NUCLEOTIDE SEQUENCE [LARGE SCALE GENOMIC DNA]</scope>
    <source>
        <strain evidence="3 4">NIH1004</strain>
    </source>
</reference>
<dbReference type="EMBL" id="SOSA01000201">
    <property type="protein sequence ID" value="THC94554.1"/>
    <property type="molecule type" value="Genomic_DNA"/>
</dbReference>
<dbReference type="Proteomes" id="UP000308092">
    <property type="component" value="Unassembled WGS sequence"/>
</dbReference>
<keyword evidence="4" id="KW-1185">Reference proteome</keyword>
<evidence type="ECO:0000256" key="1">
    <source>
        <dbReference type="SAM" id="Phobius"/>
    </source>
</evidence>
<feature type="transmembrane region" description="Helical" evidence="1">
    <location>
        <begin position="240"/>
        <end position="260"/>
    </location>
</feature>
<keyword evidence="1" id="KW-0472">Membrane</keyword>
<feature type="transmembrane region" description="Helical" evidence="1">
    <location>
        <begin position="329"/>
        <end position="350"/>
    </location>
</feature>
<dbReference type="AlphaFoldDB" id="A0A4V3UPC0"/>
<evidence type="ECO:0000313" key="4">
    <source>
        <dbReference type="Proteomes" id="UP000308092"/>
    </source>
</evidence>
<dbReference type="RefSeq" id="XP_033428960.1">
    <property type="nucleotide sequence ID" value="XM_033566965.1"/>
</dbReference>
<dbReference type="EMBL" id="QUQM01000001">
    <property type="protein sequence ID" value="KAA8649599.1"/>
    <property type="molecule type" value="Genomic_DNA"/>
</dbReference>
<dbReference type="STRING" id="1220188.A0A4V3UPC0"/>
<feature type="transmembrane region" description="Helical" evidence="1">
    <location>
        <begin position="127"/>
        <end position="149"/>
    </location>
</feature>